<dbReference type="RefSeq" id="WP_147210664.1">
    <property type="nucleotide sequence ID" value="NZ_BJYM01000009.1"/>
</dbReference>
<dbReference type="OrthoDB" id="2082701at2"/>
<feature type="transmembrane region" description="Helical" evidence="1">
    <location>
        <begin position="57"/>
        <end position="76"/>
    </location>
</feature>
<reference evidence="2 3" key="1">
    <citation type="submission" date="2019-07" db="EMBL/GenBank/DDBJ databases">
        <title>Whole genome shotgun sequence of Oceanobacillus sojae NBRC 105379.</title>
        <authorList>
            <person name="Hosoyama A."/>
            <person name="Uohara A."/>
            <person name="Ohji S."/>
            <person name="Ichikawa N."/>
        </authorList>
    </citation>
    <scope>NUCLEOTIDE SEQUENCE [LARGE SCALE GENOMIC DNA]</scope>
    <source>
        <strain evidence="2 3">NBRC 105379</strain>
    </source>
</reference>
<keyword evidence="1" id="KW-1133">Transmembrane helix</keyword>
<dbReference type="InterPro" id="IPR017259">
    <property type="entry name" value="UCP037672"/>
</dbReference>
<keyword evidence="1" id="KW-0812">Transmembrane</keyword>
<evidence type="ECO:0000256" key="1">
    <source>
        <dbReference type="SAM" id="Phobius"/>
    </source>
</evidence>
<dbReference type="AlphaFoldDB" id="A0A511ZJS8"/>
<name>A0A511ZJS8_9BACI</name>
<dbReference type="STRING" id="582851.GCA_900162665_01054"/>
<accession>A0A511ZJS8</accession>
<comment type="caution">
    <text evidence="2">The sequence shown here is derived from an EMBL/GenBank/DDBJ whole genome shotgun (WGS) entry which is preliminary data.</text>
</comment>
<feature type="transmembrane region" description="Helical" evidence="1">
    <location>
        <begin position="6"/>
        <end position="24"/>
    </location>
</feature>
<gene>
    <name evidence="2" type="ORF">OSO01_24350</name>
</gene>
<evidence type="ECO:0000313" key="2">
    <source>
        <dbReference type="EMBL" id="GEN87696.1"/>
    </source>
</evidence>
<dbReference type="Pfam" id="PF12650">
    <property type="entry name" value="DUF3784"/>
    <property type="match status" value="1"/>
</dbReference>
<dbReference type="Proteomes" id="UP000321558">
    <property type="component" value="Unassembled WGS sequence"/>
</dbReference>
<keyword evidence="1" id="KW-0472">Membrane</keyword>
<protein>
    <recommendedName>
        <fullName evidence="4">Bacterial Pleckstrin homology domain-containing protein</fullName>
    </recommendedName>
</protein>
<organism evidence="2 3">
    <name type="scientific">Oceanobacillus sojae</name>
    <dbReference type="NCBI Taxonomy" id="582851"/>
    <lineage>
        <taxon>Bacteria</taxon>
        <taxon>Bacillati</taxon>
        <taxon>Bacillota</taxon>
        <taxon>Bacilli</taxon>
        <taxon>Bacillales</taxon>
        <taxon>Bacillaceae</taxon>
        <taxon>Oceanobacillus</taxon>
    </lineage>
</organism>
<evidence type="ECO:0000313" key="3">
    <source>
        <dbReference type="Proteomes" id="UP000321558"/>
    </source>
</evidence>
<keyword evidence="3" id="KW-1185">Reference proteome</keyword>
<feature type="transmembrane region" description="Helical" evidence="1">
    <location>
        <begin position="82"/>
        <end position="100"/>
    </location>
</feature>
<sequence length="241" mass="27740">MEYLYGIQIFLILMFFFFSYLILIRKNYYLISGFKSSTAAEQQKMIQAGYPRAAGKMMLHVAIVLTIGFLLQLLHVPYAIEGSYVVMLIVLFIETFLMMKKVKRKSQKINKTVLMLSLILVIIVFAIPFMPNTLEINRDSFEISGLYGEEWTFSDIEDISLYDELPEVMIRTNGISLFGKHLGKYHLEGLGAGKLFLRSNEAPFIVVRTKDSFVIMNTNQSDKTLESYHQLEQAIQQNTDN</sequence>
<feature type="transmembrane region" description="Helical" evidence="1">
    <location>
        <begin position="112"/>
        <end position="130"/>
    </location>
</feature>
<proteinExistence type="predicted"/>
<evidence type="ECO:0008006" key="4">
    <source>
        <dbReference type="Google" id="ProtNLM"/>
    </source>
</evidence>
<dbReference type="EMBL" id="BJYM01000009">
    <property type="protein sequence ID" value="GEN87696.1"/>
    <property type="molecule type" value="Genomic_DNA"/>
</dbReference>